<dbReference type="Proteomes" id="UP000465306">
    <property type="component" value="Unassembled WGS sequence"/>
</dbReference>
<dbReference type="Pfam" id="PF00933">
    <property type="entry name" value="Glyco_hydro_3"/>
    <property type="match status" value="1"/>
</dbReference>
<dbReference type="InterPro" id="IPR050288">
    <property type="entry name" value="Cellulose_deg_GH3"/>
</dbReference>
<evidence type="ECO:0008006" key="7">
    <source>
        <dbReference type="Google" id="ProtNLM"/>
    </source>
</evidence>
<protein>
    <recommendedName>
        <fullName evidence="7">Beta-glucosidase</fullName>
    </recommendedName>
</protein>
<dbReference type="InterPro" id="IPR017853">
    <property type="entry name" value="GH"/>
</dbReference>
<sequence length="529" mass="56223">MCGEGLAGSDADVRAREIEAQLTDDERFSLLVGVMGAGDMWPLRDERIPDGVPMSAGYVPGVPRLGVPALLMSDASLGVTNPGFRPGDTATALPAGLALAATFNPALARAAGQAIGREARSRGLNVLLAGGMNLARDPRNGRNFEYLSEDPLLTATMAAESVLGIQQQGVISTIKHYTLNCNETNRHWLNALIDPDAHRESDLLAFEMVIERARPGAVMTAYNKINGDYAAQNTYLLTEVLKNTWGFRGWVMSDWGGTPSWDCARHGLDQESGAQIDALFWQAESFGEPLRAAYADGRMSQERLSDMVRRILRSMFAVGIDRTDPPPAPDMAAHNDIALQIAREGIVLLQNRGVLPLAAESTARIAVIGGYAQRGVPIGFGSAAVVPPGGYAEVIPIGGPGLSGGMRKLQLLPSSPLDALRERLAHAQIEFDPGISPAEAAVAARLADVAIVFAIRVEGEGVDIADLSLPWGQDAVIAAVAAVNPNTVVVCETGNPVAMPWAEEVNAVVRPGIPARPVLRRSRKCLSDK</sequence>
<feature type="domain" description="Glycoside hydrolase family 3 C-terminal" evidence="4">
    <location>
        <begin position="346"/>
        <end position="512"/>
    </location>
</feature>
<dbReference type="EMBL" id="BLKU01000001">
    <property type="protein sequence ID" value="GFG62846.1"/>
    <property type="molecule type" value="Genomic_DNA"/>
</dbReference>
<organism evidence="5 6">
    <name type="scientific">Mycobacterium kubicae</name>
    <dbReference type="NCBI Taxonomy" id="120959"/>
    <lineage>
        <taxon>Bacteria</taxon>
        <taxon>Bacillati</taxon>
        <taxon>Actinomycetota</taxon>
        <taxon>Actinomycetes</taxon>
        <taxon>Mycobacteriales</taxon>
        <taxon>Mycobacteriaceae</taxon>
        <taxon>Mycobacterium</taxon>
        <taxon>Mycobacterium simiae complex</taxon>
    </lineage>
</organism>
<dbReference type="InterPro" id="IPR036881">
    <property type="entry name" value="Glyco_hydro_3_C_sf"/>
</dbReference>
<comment type="similarity">
    <text evidence="1">Belongs to the glycosyl hydrolase 3 family.</text>
</comment>
<accession>A0ABQ1BGX1</accession>
<proteinExistence type="inferred from homology"/>
<gene>
    <name evidence="5" type="ORF">MKUB_03360</name>
</gene>
<keyword evidence="2" id="KW-0378">Hydrolase</keyword>
<evidence type="ECO:0000313" key="6">
    <source>
        <dbReference type="Proteomes" id="UP000465306"/>
    </source>
</evidence>
<feature type="domain" description="Glycoside hydrolase family 3 N-terminal" evidence="3">
    <location>
        <begin position="64"/>
        <end position="313"/>
    </location>
</feature>
<dbReference type="Gene3D" id="3.20.20.300">
    <property type="entry name" value="Glycoside hydrolase, family 3, N-terminal domain"/>
    <property type="match status" value="1"/>
</dbReference>
<dbReference type="InterPro" id="IPR001764">
    <property type="entry name" value="Glyco_hydro_3_N"/>
</dbReference>
<evidence type="ECO:0000256" key="1">
    <source>
        <dbReference type="ARBA" id="ARBA00005336"/>
    </source>
</evidence>
<evidence type="ECO:0000259" key="4">
    <source>
        <dbReference type="Pfam" id="PF01915"/>
    </source>
</evidence>
<evidence type="ECO:0000256" key="2">
    <source>
        <dbReference type="ARBA" id="ARBA00022801"/>
    </source>
</evidence>
<dbReference type="SUPFAM" id="SSF51445">
    <property type="entry name" value="(Trans)glycosidases"/>
    <property type="match status" value="1"/>
</dbReference>
<comment type="caution">
    <text evidence="5">The sequence shown here is derived from an EMBL/GenBank/DDBJ whole genome shotgun (WGS) entry which is preliminary data.</text>
</comment>
<dbReference type="InterPro" id="IPR036962">
    <property type="entry name" value="Glyco_hydro_3_N_sf"/>
</dbReference>
<reference evidence="5 6" key="1">
    <citation type="journal article" date="2019" name="Emerg. Microbes Infect.">
        <title>Comprehensive subspecies identification of 175 nontuberculous mycobacteria species based on 7547 genomic profiles.</title>
        <authorList>
            <person name="Matsumoto Y."/>
            <person name="Kinjo T."/>
            <person name="Motooka D."/>
            <person name="Nabeya D."/>
            <person name="Jung N."/>
            <person name="Uechi K."/>
            <person name="Horii T."/>
            <person name="Iida T."/>
            <person name="Fujita J."/>
            <person name="Nakamura S."/>
        </authorList>
    </citation>
    <scope>NUCLEOTIDE SEQUENCE [LARGE SCALE GENOMIC DNA]</scope>
    <source>
        <strain evidence="5 6">JCM 13573</strain>
    </source>
</reference>
<dbReference type="Pfam" id="PF01915">
    <property type="entry name" value="Glyco_hydro_3_C"/>
    <property type="match status" value="1"/>
</dbReference>
<evidence type="ECO:0000259" key="3">
    <source>
        <dbReference type="Pfam" id="PF00933"/>
    </source>
</evidence>
<evidence type="ECO:0000313" key="5">
    <source>
        <dbReference type="EMBL" id="GFG62846.1"/>
    </source>
</evidence>
<dbReference type="InterPro" id="IPR002772">
    <property type="entry name" value="Glyco_hydro_3_C"/>
</dbReference>
<name>A0ABQ1BGX1_9MYCO</name>
<dbReference type="Gene3D" id="3.40.50.1700">
    <property type="entry name" value="Glycoside hydrolase family 3 C-terminal domain"/>
    <property type="match status" value="1"/>
</dbReference>
<dbReference type="SUPFAM" id="SSF52279">
    <property type="entry name" value="Beta-D-glucan exohydrolase, C-terminal domain"/>
    <property type="match status" value="1"/>
</dbReference>
<dbReference type="PANTHER" id="PTHR42715:SF10">
    <property type="entry name" value="BETA-GLUCOSIDASE"/>
    <property type="match status" value="1"/>
</dbReference>
<dbReference type="PRINTS" id="PR00133">
    <property type="entry name" value="GLHYDRLASE3"/>
</dbReference>
<keyword evidence="6" id="KW-1185">Reference proteome</keyword>
<dbReference type="PANTHER" id="PTHR42715">
    <property type="entry name" value="BETA-GLUCOSIDASE"/>
    <property type="match status" value="1"/>
</dbReference>